<keyword evidence="6" id="KW-0493">Microtubule</keyword>
<dbReference type="Proteomes" id="UP000494040">
    <property type="component" value="Unassembled WGS sequence"/>
</dbReference>
<dbReference type="KEGG" id="clec:106672236"/>
<feature type="compositionally biased region" description="Basic and acidic residues" evidence="7">
    <location>
        <begin position="26"/>
        <end position="47"/>
    </location>
</feature>
<dbReference type="InterPro" id="IPR001084">
    <property type="entry name" value="MAP_tubulin-bd_rpt"/>
</dbReference>
<proteinExistence type="predicted"/>
<feature type="compositionally biased region" description="Basic and acidic residues" evidence="7">
    <location>
        <begin position="450"/>
        <end position="472"/>
    </location>
</feature>
<feature type="region of interest" description="Disordered" evidence="7">
    <location>
        <begin position="789"/>
        <end position="917"/>
    </location>
</feature>
<comment type="subcellular location">
    <subcellularLocation>
        <location evidence="1 6">Cytoplasm</location>
        <location evidence="1 6">Cytoskeleton</location>
    </subcellularLocation>
</comment>
<feature type="compositionally biased region" description="Basic and acidic residues" evidence="7">
    <location>
        <begin position="99"/>
        <end position="121"/>
    </location>
</feature>
<protein>
    <recommendedName>
        <fullName evidence="6">Microtubule-associated protein</fullName>
    </recommendedName>
</protein>
<evidence type="ECO:0000256" key="2">
    <source>
        <dbReference type="ARBA" id="ARBA00022490"/>
    </source>
</evidence>
<feature type="compositionally biased region" description="Basic and acidic residues" evidence="7">
    <location>
        <begin position="423"/>
        <end position="434"/>
    </location>
</feature>
<dbReference type="GO" id="GO:0008017">
    <property type="term" value="F:microtubule binding"/>
    <property type="evidence" value="ECO:0007669"/>
    <property type="project" value="InterPro"/>
</dbReference>
<feature type="compositionally biased region" description="Basic and acidic residues" evidence="7">
    <location>
        <begin position="710"/>
        <end position="725"/>
    </location>
</feature>
<evidence type="ECO:0000256" key="3">
    <source>
        <dbReference type="ARBA" id="ARBA00022553"/>
    </source>
</evidence>
<feature type="compositionally biased region" description="Polar residues" evidence="7">
    <location>
        <begin position="401"/>
        <end position="413"/>
    </location>
</feature>
<feature type="region of interest" description="Disordered" evidence="7">
    <location>
        <begin position="1"/>
        <end position="81"/>
    </location>
</feature>
<dbReference type="EnsemblMetazoa" id="XM_014403505.2">
    <property type="protein sequence ID" value="XP_014258991.1"/>
    <property type="gene ID" value="LOC106672236"/>
</dbReference>
<evidence type="ECO:0000256" key="4">
    <source>
        <dbReference type="ARBA" id="ARBA00022737"/>
    </source>
</evidence>
<feature type="compositionally biased region" description="Basic and acidic residues" evidence="7">
    <location>
        <begin position="353"/>
        <end position="377"/>
    </location>
</feature>
<feature type="region of interest" description="Disordered" evidence="7">
    <location>
        <begin position="710"/>
        <end position="774"/>
    </location>
</feature>
<dbReference type="GO" id="GO:0043005">
    <property type="term" value="C:neuron projection"/>
    <property type="evidence" value="ECO:0007669"/>
    <property type="project" value="TreeGrafter"/>
</dbReference>
<feature type="compositionally biased region" description="Basic and acidic residues" evidence="7">
    <location>
        <begin position="827"/>
        <end position="838"/>
    </location>
</feature>
<feature type="compositionally biased region" description="Polar residues" evidence="7">
    <location>
        <begin position="942"/>
        <end position="967"/>
    </location>
</feature>
<organism evidence="8 9">
    <name type="scientific">Cimex lectularius</name>
    <name type="common">Bed bug</name>
    <name type="synonym">Acanthia lectularia</name>
    <dbReference type="NCBI Taxonomy" id="79782"/>
    <lineage>
        <taxon>Eukaryota</taxon>
        <taxon>Metazoa</taxon>
        <taxon>Ecdysozoa</taxon>
        <taxon>Arthropoda</taxon>
        <taxon>Hexapoda</taxon>
        <taxon>Insecta</taxon>
        <taxon>Pterygota</taxon>
        <taxon>Neoptera</taxon>
        <taxon>Paraneoptera</taxon>
        <taxon>Hemiptera</taxon>
        <taxon>Heteroptera</taxon>
        <taxon>Panheteroptera</taxon>
        <taxon>Cimicomorpha</taxon>
        <taxon>Cimicidae</taxon>
        <taxon>Cimex</taxon>
    </lineage>
</organism>
<dbReference type="GO" id="GO:0000226">
    <property type="term" value="P:microtubule cytoskeleton organization"/>
    <property type="evidence" value="ECO:0007669"/>
    <property type="project" value="TreeGrafter"/>
</dbReference>
<sequence>MAAEPQRTNQSLVNGQNEDGSSSRGIADRDTVGGEQIQEHQKPEGQRARPPAHFNWPRQQRPQEFGRGFTPPPNRLPLQGGIRRASPWSVLKAKLPDQPHFRFSHEHQIQRMQNLEDRPRVQEPNGVMRPPSGMVRPPPGQMSRPQTQEGSLTPSPGGAPPPRSPFLQRADSRTGFQNVPGMPRPMSAGRPPSASQMGRSLDDDDDVMTGSAQSRPGSARPMSMPGPMGVRPGSGPPMRPPNRTPPQSPAGPGMYPMRSPQSGRQSSLSSLSEQGEQKTEGLPMSRPPSVNPNIPRPQSAALRPEPTAAQPPPPEPSPQPVKPNPDVERKLSVTINEPDNLPKRPTDLAGPPRGEKDVANTNGEVKEVANDQTKKEPVVNGNQESPKKSPSKAATPKKLGNVQTPVKSPSKISPKTPDTPGTAEKKNENTEKTSDPNNDTQNRVHFAQEQPKDTKKQEELKKTESEEQREQSKPSPKPTPANEKISTSKPESPKPATPTLKSATPISKPATPKLTPANEKVSTSKTSKPESPKPATPILKPATPKPTPVNEKVSTQTTSKLESPKSATPILKPATPISKPATPKPTIIKQDSLQNSLPETPLIKVPMNKVQVGAAPSPNLKCVKSKIGSLENAKHRPGGGNIKIENRKLNFSATPKIEAKNEQYTPGGGEKKIQNVKLQWNAKSKIGSLENASHKPGGGDKKIESVKLDFKEKAKPKVGSKDNIKHTPGGGIVKSSEGSQDGNPNNIEDQKLEIKATSKIGSLDNVKYKPGGGEIKIFDDKEYLKQMAGPSSDVHAVAHQGKKSRSSSSSSRQKLSDSRSGTSENLSENKQESPEKISKPIGKPIDQNSNQLQEKAQEKKTEVKKDTLSKPSQPLAQGNLESQKDANANGKVIDDKQKETSPGMAPVIPNEKKENKPAEKVIINQENKPNQTQIFPEKPAETVQQAQINSKNVPPLISQPQINSAINNGIKGPNSPLPNQSNGVTKPSVPNLPTDKNDYPSVVEKSLIEKTEKELQNPVELHKNKEGIK</sequence>
<dbReference type="Pfam" id="PF00418">
    <property type="entry name" value="Tubulin-binding"/>
    <property type="match status" value="4"/>
</dbReference>
<keyword evidence="2 6" id="KW-0963">Cytoplasm</keyword>
<keyword evidence="9" id="KW-1185">Reference proteome</keyword>
<dbReference type="RefSeq" id="XP_014258991.1">
    <property type="nucleotide sequence ID" value="XM_014403505.2"/>
</dbReference>
<feature type="compositionally biased region" description="Polar residues" evidence="7">
    <location>
        <begin position="869"/>
        <end position="881"/>
    </location>
</feature>
<evidence type="ECO:0000256" key="6">
    <source>
        <dbReference type="RuleBase" id="RU000686"/>
    </source>
</evidence>
<feature type="compositionally biased region" description="Pro residues" evidence="7">
    <location>
        <begin position="234"/>
        <end position="249"/>
    </location>
</feature>
<evidence type="ECO:0000256" key="1">
    <source>
        <dbReference type="ARBA" id="ARBA00004245"/>
    </source>
</evidence>
<feature type="compositionally biased region" description="Basic and acidic residues" evidence="7">
    <location>
        <begin position="855"/>
        <end position="868"/>
    </location>
</feature>
<dbReference type="AlphaFoldDB" id="A0A8I6S9C7"/>
<keyword evidence="5 6" id="KW-0206">Cytoskeleton</keyword>
<keyword evidence="4" id="KW-0677">Repeat</keyword>
<feature type="compositionally biased region" description="Pro residues" evidence="7">
    <location>
        <begin position="309"/>
        <end position="323"/>
    </location>
</feature>
<accession>A0A8I6S9C7</accession>
<feature type="region of interest" description="Disordered" evidence="7">
    <location>
        <begin position="1010"/>
        <end position="1029"/>
    </location>
</feature>
<feature type="compositionally biased region" description="Low complexity" evidence="7">
    <location>
        <begin position="258"/>
        <end position="274"/>
    </location>
</feature>
<keyword evidence="3" id="KW-0597">Phosphoprotein</keyword>
<dbReference type="GeneID" id="106672236"/>
<name>A0A8I6S9C7_CIMLE</name>
<evidence type="ECO:0000256" key="7">
    <source>
        <dbReference type="SAM" id="MobiDB-lite"/>
    </source>
</evidence>
<evidence type="ECO:0000313" key="9">
    <source>
        <dbReference type="Proteomes" id="UP000494040"/>
    </source>
</evidence>
<dbReference type="OrthoDB" id="9378527at2759"/>
<feature type="compositionally biased region" description="Polar residues" evidence="7">
    <location>
        <begin position="736"/>
        <end position="747"/>
    </location>
</feature>
<evidence type="ECO:0000313" key="8">
    <source>
        <dbReference type="EnsemblMetazoa" id="XP_014258991.1"/>
    </source>
</evidence>
<dbReference type="PANTHER" id="PTHR11501">
    <property type="entry name" value="MICROTUBULE-ASSOCIATED PROTEIN"/>
    <property type="match status" value="1"/>
</dbReference>
<feature type="compositionally biased region" description="Polar residues" evidence="7">
    <location>
        <begin position="552"/>
        <end position="561"/>
    </location>
</feature>
<dbReference type="OMA" id="AMAHEEN"/>
<dbReference type="GO" id="GO:0005874">
    <property type="term" value="C:microtubule"/>
    <property type="evidence" value="ECO:0007669"/>
    <property type="project" value="UniProtKB-KW"/>
</dbReference>
<feature type="region of interest" description="Disordered" evidence="7">
    <location>
        <begin position="939"/>
        <end position="1000"/>
    </location>
</feature>
<feature type="compositionally biased region" description="Polar residues" evidence="7">
    <location>
        <begin position="1"/>
        <end position="24"/>
    </location>
</feature>
<dbReference type="GO" id="GO:0031175">
    <property type="term" value="P:neuron projection development"/>
    <property type="evidence" value="ECO:0007669"/>
    <property type="project" value="TreeGrafter"/>
</dbReference>
<reference evidence="8" key="1">
    <citation type="submission" date="2022-01" db="UniProtKB">
        <authorList>
            <consortium name="EnsemblMetazoa"/>
        </authorList>
    </citation>
    <scope>IDENTIFICATION</scope>
</reference>
<feature type="region of interest" description="Disordered" evidence="7">
    <location>
        <begin position="99"/>
        <end position="586"/>
    </location>
</feature>
<dbReference type="PROSITE" id="PS00229">
    <property type="entry name" value="TAU_MAP_1"/>
    <property type="match status" value="2"/>
</dbReference>
<evidence type="ECO:0000256" key="5">
    <source>
        <dbReference type="ARBA" id="ARBA00023212"/>
    </source>
</evidence>
<dbReference type="PROSITE" id="PS51491">
    <property type="entry name" value="TAU_MAP_2"/>
    <property type="match status" value="4"/>
</dbReference>
<dbReference type="InterPro" id="IPR027324">
    <property type="entry name" value="MAP2/MAP4/Tau"/>
</dbReference>
<dbReference type="PANTHER" id="PTHR11501:SF18">
    <property type="entry name" value="MICROTUBULE-ASSOCIATED PROTEIN"/>
    <property type="match status" value="1"/>
</dbReference>